<organism evidence="1">
    <name type="scientific">termite gut metagenome</name>
    <dbReference type="NCBI Taxonomy" id="433724"/>
    <lineage>
        <taxon>unclassified sequences</taxon>
        <taxon>metagenomes</taxon>
        <taxon>organismal metagenomes</taxon>
    </lineage>
</organism>
<gene>
    <name evidence="1" type="ORF">EZS27_022286</name>
</gene>
<evidence type="ECO:0008006" key="2">
    <source>
        <dbReference type="Google" id="ProtNLM"/>
    </source>
</evidence>
<sequence length="185" mass="20911">MGKFDAYKIDLKGMQANSAVYEFLLDSFFFTHIDSPEIQKGKVKVTVTVKKVSAAFELNFQTKGVVWISCDRCLDEMEQQVESSNDKLVVKFGREYAEESGNLIIIPEKEGSINVAWFIYEFIVLAIPMRHVHLPGKCNKTITSKLQKHLKINDNEEDNKEVGLSGETGDIVEDIDIGLEDTESE</sequence>
<dbReference type="AlphaFoldDB" id="A0A5J4R5Q2"/>
<dbReference type="Pfam" id="PF02620">
    <property type="entry name" value="YceD"/>
    <property type="match status" value="1"/>
</dbReference>
<proteinExistence type="predicted"/>
<comment type="caution">
    <text evidence="1">The sequence shown here is derived from an EMBL/GenBank/DDBJ whole genome shotgun (WGS) entry which is preliminary data.</text>
</comment>
<protein>
    <recommendedName>
        <fullName evidence="2">DUF177 domain-containing protein</fullName>
    </recommendedName>
</protein>
<evidence type="ECO:0000313" key="1">
    <source>
        <dbReference type="EMBL" id="KAA6328855.1"/>
    </source>
</evidence>
<accession>A0A5J4R5Q2</accession>
<dbReference type="EMBL" id="SNRY01001743">
    <property type="protein sequence ID" value="KAA6328855.1"/>
    <property type="molecule type" value="Genomic_DNA"/>
</dbReference>
<reference evidence="1" key="1">
    <citation type="submission" date="2019-03" db="EMBL/GenBank/DDBJ databases">
        <title>Single cell metagenomics reveals metabolic interactions within the superorganism composed of flagellate Streblomastix strix and complex community of Bacteroidetes bacteria on its surface.</title>
        <authorList>
            <person name="Treitli S.C."/>
            <person name="Kolisko M."/>
            <person name="Husnik F."/>
            <person name="Keeling P."/>
            <person name="Hampl V."/>
        </authorList>
    </citation>
    <scope>NUCLEOTIDE SEQUENCE</scope>
    <source>
        <strain evidence="1">STM</strain>
    </source>
</reference>
<name>A0A5J4R5Q2_9ZZZZ</name>
<dbReference type="InterPro" id="IPR003772">
    <property type="entry name" value="YceD"/>
</dbReference>